<dbReference type="PATRIC" id="fig|1423757.3.peg.2676"/>
<dbReference type="SUPFAM" id="SSF69349">
    <property type="entry name" value="Phage fibre proteins"/>
    <property type="match status" value="1"/>
</dbReference>
<proteinExistence type="predicted"/>
<dbReference type="Proteomes" id="UP000003752">
    <property type="component" value="Unassembled WGS sequence"/>
</dbReference>
<dbReference type="CDD" id="cd19958">
    <property type="entry name" value="pyocin_knob"/>
    <property type="match status" value="1"/>
</dbReference>
<organism evidence="1 2">
    <name type="scientific">Lentilactobacillus hilgardii (strain ATCC 8290 / DSM 20176 / CCUG 30140 / JCM 1155 / KCTC 3500 / NBRC 15886 / NCIMB 8040 / NRRL B-1843 / 9)</name>
    <dbReference type="NCBI Taxonomy" id="1423757"/>
    <lineage>
        <taxon>Bacteria</taxon>
        <taxon>Bacillati</taxon>
        <taxon>Bacillota</taxon>
        <taxon>Bacilli</taxon>
        <taxon>Lactobacillales</taxon>
        <taxon>Lactobacillaceae</taxon>
        <taxon>Lentilactobacillus</taxon>
    </lineage>
</organism>
<dbReference type="Gene3D" id="6.10.140.2190">
    <property type="match status" value="1"/>
</dbReference>
<dbReference type="RefSeq" id="WP_003635321.1">
    <property type="nucleotide sequence ID" value="NZ_AZDF01000009.1"/>
</dbReference>
<evidence type="ECO:0000313" key="2">
    <source>
        <dbReference type="Proteomes" id="UP000003752"/>
    </source>
</evidence>
<sequence length="638" mass="69409">MAYDLAKVTDNGNQLIAQILANKSSLSIDKIDVSDTQLSASTNIQTMTSISNVVQTIQANGYSKNSNSLIVSTVLSNEGITADYKAWVFGIWGSDSTNGTSQLIAVITSTNSPDTVPAYSGTTPVELTYKFAIGFSNASNLSINMNSDSFATNDTVVHTTGDETIDGQKKFDTDPTDGAGNAYAKTVDVNQQLDKKVSTNDTVNWQKYPITDVTGSLTAYIGTTYQYKSIKQLLDTSVNGFYTTYVDKGVPDTPDSLDNLRGTIQLQSNHVWGILTGELTKVSYYVGGTYNGNTSDLNWIKLANDSAVVHSTDMRKSASDVVGLEDVPNGLYKGSLAKNTDLNTLTQEGIYNFGTSLVNFVDSNNHWGTIQIINKSSVLVQYIICTSNIGDQIFFRTQSGSPATWYPWTMVPRFSTDNSLVLPNGEKITPANDTTVIHKDPNTGNTSEDVNFIGKAQKDNKDLLTADQLPSDLARTGQAQTFTTAQTFSIAPTITDASTDKGDNQAATMADLKSVKESAWRQLDSSLITIDYGTSGTYYTDCLYRIDPVNKKIYIHWIIQCNYGNYYGNAHLDFSSVVSNFTSKGTGNMMYQGTDNYYGRSTFIISGSKISAAVSSDTSLLASGFLEDCWFGYDMLLI</sequence>
<dbReference type="EMBL" id="ACGP01000089">
    <property type="protein sequence ID" value="EEI25416.1"/>
    <property type="molecule type" value="Genomic_DNA"/>
</dbReference>
<evidence type="ECO:0000313" key="1">
    <source>
        <dbReference type="EMBL" id="EEI25416.1"/>
    </source>
</evidence>
<protein>
    <submittedName>
        <fullName evidence="1">Uncharacterized protein</fullName>
    </submittedName>
</protein>
<name>C0XGU5_LENH9</name>
<dbReference type="HOGENOM" id="CLU_428831_0_0_9"/>
<keyword evidence="2" id="KW-1185">Reference proteome</keyword>
<gene>
    <name evidence="1" type="ORF">HMPREF0519_0456</name>
</gene>
<dbReference type="AlphaFoldDB" id="C0XGU5"/>
<accession>C0XGU5</accession>
<comment type="caution">
    <text evidence="1">The sequence shown here is derived from an EMBL/GenBank/DDBJ whole genome shotgun (WGS) entry which is preliminary data.</text>
</comment>
<reference evidence="1 2" key="1">
    <citation type="submission" date="2009-01" db="EMBL/GenBank/DDBJ databases">
        <authorList>
            <person name="Qin X."/>
            <person name="Bachman B."/>
            <person name="Battles P."/>
            <person name="Bell A."/>
            <person name="Bess C."/>
            <person name="Bickham C."/>
            <person name="Chaboub L."/>
            <person name="Chen D."/>
            <person name="Coyle M."/>
            <person name="Deiros D.R."/>
            <person name="Dinh H."/>
            <person name="Forbes L."/>
            <person name="Fowler G."/>
            <person name="Francisco L."/>
            <person name="Fu Q."/>
            <person name="Gubbala S."/>
            <person name="Hale W."/>
            <person name="Han Y."/>
            <person name="Hemphill L."/>
            <person name="Highlander S.K."/>
            <person name="Hirani K."/>
            <person name="Hogues M."/>
            <person name="Jackson L."/>
            <person name="Jakkamsetti A."/>
            <person name="Javaid M."/>
            <person name="Jiang H."/>
            <person name="Korchina V."/>
            <person name="Kovar C."/>
            <person name="Lara F."/>
            <person name="Lee S."/>
            <person name="Mata R."/>
            <person name="Mathew T."/>
            <person name="Moen C."/>
            <person name="Morales K."/>
            <person name="Munidasa M."/>
            <person name="Nazareth L."/>
            <person name="Ngo R."/>
            <person name="Nguyen L."/>
            <person name="Okwuonu G."/>
            <person name="Ongeri F."/>
            <person name="Patil S."/>
            <person name="Petrosino J."/>
            <person name="Pham C."/>
            <person name="Pham P."/>
            <person name="Pu L.-L."/>
            <person name="Puazo M."/>
            <person name="Raj R."/>
            <person name="Reid J."/>
            <person name="Rouhana J."/>
            <person name="Saada N."/>
            <person name="Shang Y."/>
            <person name="Simmons D."/>
            <person name="Thornton R."/>
            <person name="Warren J."/>
            <person name="Weissenberger G."/>
            <person name="Zhang J."/>
            <person name="Zhang L."/>
            <person name="Zhou C."/>
            <person name="Zhu D."/>
            <person name="Muzny D."/>
            <person name="Worley K."/>
            <person name="Gibbs R."/>
        </authorList>
    </citation>
    <scope>NUCLEOTIDE SEQUENCE [LARGE SCALE GENOMIC DNA]</scope>
    <source>
        <strain evidence="2">ATCC 8290 / DSM 20176 / CCUG 30140 / JCM 1155 / KCTC 3500 / NBRC 15886 / NCIMB 8040 / NRRL B-1843 / 9</strain>
    </source>
</reference>